<protein>
    <submittedName>
        <fullName evidence="1">Uncharacterized protein</fullName>
    </submittedName>
</protein>
<sequence>MTLSSQSRRIVGKSHGLDNKTGFLEEVRHGSPTSPVLTSSWFKSLRLTMATTSTPPMYTDMPLAILPTPQFETGETDPFTIEASHMTLSHNSFIRGFNSIYQQAPRVQVTDKADFVEYCLAWHDCVDAHHHYEETELFPNINKACGRTDLMSTAVNEHVPARYVATFHGGMERMKAYLQHEGVNFNANELITILDSFKDALHSHLKAEPPSIVALRQYSTADRPIDILGIADAAGKKQVNLSFVFNVLPVFLLNMDTADFEGGMWHDVFPPFKGAVKWVLTKAVPAWHSARGLTRVIGKE</sequence>
<accession>A0ACC2JXB6</accession>
<keyword evidence="2" id="KW-1185">Reference proteome</keyword>
<dbReference type="Proteomes" id="UP001153332">
    <property type="component" value="Unassembled WGS sequence"/>
</dbReference>
<reference evidence="1" key="1">
    <citation type="submission" date="2022-12" db="EMBL/GenBank/DDBJ databases">
        <title>Genome Sequence of Lasiodiplodia mahajangana.</title>
        <authorList>
            <person name="Buettner E."/>
        </authorList>
    </citation>
    <scope>NUCLEOTIDE SEQUENCE</scope>
    <source>
        <strain evidence="1">VT137</strain>
    </source>
</reference>
<gene>
    <name evidence="1" type="ORF">O1611_g1460</name>
</gene>
<organism evidence="1 2">
    <name type="scientific">Lasiodiplodia mahajangana</name>
    <dbReference type="NCBI Taxonomy" id="1108764"/>
    <lineage>
        <taxon>Eukaryota</taxon>
        <taxon>Fungi</taxon>
        <taxon>Dikarya</taxon>
        <taxon>Ascomycota</taxon>
        <taxon>Pezizomycotina</taxon>
        <taxon>Dothideomycetes</taxon>
        <taxon>Dothideomycetes incertae sedis</taxon>
        <taxon>Botryosphaeriales</taxon>
        <taxon>Botryosphaeriaceae</taxon>
        <taxon>Lasiodiplodia</taxon>
    </lineage>
</organism>
<proteinExistence type="predicted"/>
<comment type="caution">
    <text evidence="1">The sequence shown here is derived from an EMBL/GenBank/DDBJ whole genome shotgun (WGS) entry which is preliminary data.</text>
</comment>
<dbReference type="EMBL" id="JAPUUL010000170">
    <property type="protein sequence ID" value="KAJ8132168.1"/>
    <property type="molecule type" value="Genomic_DNA"/>
</dbReference>
<evidence type="ECO:0000313" key="2">
    <source>
        <dbReference type="Proteomes" id="UP001153332"/>
    </source>
</evidence>
<name>A0ACC2JXB6_9PEZI</name>
<evidence type="ECO:0000313" key="1">
    <source>
        <dbReference type="EMBL" id="KAJ8132168.1"/>
    </source>
</evidence>